<dbReference type="Proteomes" id="UP001529510">
    <property type="component" value="Unassembled WGS sequence"/>
</dbReference>
<feature type="domain" description="Abl-interactor homeo-domain homologous" evidence="1">
    <location>
        <begin position="1"/>
        <end position="57"/>
    </location>
</feature>
<dbReference type="InterPro" id="IPR012849">
    <property type="entry name" value="Abl-interactor_HHR_dom"/>
</dbReference>
<accession>A0ABD0RIM9</accession>
<evidence type="ECO:0000313" key="3">
    <source>
        <dbReference type="Proteomes" id="UP001529510"/>
    </source>
</evidence>
<comment type="caution">
    <text evidence="2">The sequence shown here is derived from an EMBL/GenBank/DDBJ whole genome shotgun (WGS) entry which is preliminary data.</text>
</comment>
<keyword evidence="3" id="KW-1185">Reference proteome</keyword>
<protein>
    <recommendedName>
        <fullName evidence="1">Abl-interactor homeo-domain homologous domain-containing protein</fullName>
    </recommendedName>
</protein>
<dbReference type="EMBL" id="JAMKFB020000003">
    <property type="protein sequence ID" value="KAL0197682.1"/>
    <property type="molecule type" value="Genomic_DNA"/>
</dbReference>
<feature type="non-terminal residue" evidence="2">
    <location>
        <position position="57"/>
    </location>
</feature>
<evidence type="ECO:0000313" key="2">
    <source>
        <dbReference type="EMBL" id="KAL0197682.1"/>
    </source>
</evidence>
<evidence type="ECO:0000259" key="1">
    <source>
        <dbReference type="Pfam" id="PF07815"/>
    </source>
</evidence>
<proteinExistence type="predicted"/>
<gene>
    <name evidence="2" type="ORF">M9458_006222</name>
</gene>
<dbReference type="Pfam" id="PF07815">
    <property type="entry name" value="Abi_HHR"/>
    <property type="match status" value="1"/>
</dbReference>
<name>A0ABD0RIM9_CIRMR</name>
<organism evidence="2 3">
    <name type="scientific">Cirrhinus mrigala</name>
    <name type="common">Mrigala</name>
    <dbReference type="NCBI Taxonomy" id="683832"/>
    <lineage>
        <taxon>Eukaryota</taxon>
        <taxon>Metazoa</taxon>
        <taxon>Chordata</taxon>
        <taxon>Craniata</taxon>
        <taxon>Vertebrata</taxon>
        <taxon>Euteleostomi</taxon>
        <taxon>Actinopterygii</taxon>
        <taxon>Neopterygii</taxon>
        <taxon>Teleostei</taxon>
        <taxon>Ostariophysi</taxon>
        <taxon>Cypriniformes</taxon>
        <taxon>Cyprinidae</taxon>
        <taxon>Labeoninae</taxon>
        <taxon>Labeonini</taxon>
        <taxon>Cirrhinus</taxon>
    </lineage>
</organism>
<sequence>MHREKVARREIGAFTVAKRVSRSHKIVPPAKNKEAKIKYSRTPISFSSLDSLGHGVK</sequence>
<dbReference type="AlphaFoldDB" id="A0ABD0RIM9"/>
<reference evidence="2 3" key="1">
    <citation type="submission" date="2024-05" db="EMBL/GenBank/DDBJ databases">
        <title>Genome sequencing and assembly of Indian major carp, Cirrhinus mrigala (Hamilton, 1822).</title>
        <authorList>
            <person name="Mohindra V."/>
            <person name="Chowdhury L.M."/>
            <person name="Lal K."/>
            <person name="Jena J.K."/>
        </authorList>
    </citation>
    <scope>NUCLEOTIDE SEQUENCE [LARGE SCALE GENOMIC DNA]</scope>
    <source>
        <strain evidence="2">CM1030</strain>
        <tissue evidence="2">Blood</tissue>
    </source>
</reference>